<sequence length="352" mass="37229">MTELRRRNALRLLGGGMALLAGCSESSNGNGDDTEDSDETGESNQSDGSDETNSIDGDLPPYASILPTNERPEYFYGAIDVGTMNALLDDEGAEAGQEPSDPLVGNPVVVALLCSFGIQQLVDSAGRDAYTENNETADGEEQFVYADGVYALVGSYDRDGLETDLEAASYAVESEGEAYVVYTDGESGEVVGVSDGVYAYSYPNGTDSEFDPVAAVERTVATAAGDQEPKHEADEGFDRLLRVGENSGIACCLYTDSDEFDAETLSADQAADDDGLQFEFGSVEGSYGVHQQLAVTGSDATANAVVAYGSEDRVDEARLESSLGTEAERVDFVTNGSRVELEAEYGGEFARE</sequence>
<dbReference type="KEGG" id="nay:HYG81_00005"/>
<organism evidence="2 3">
    <name type="scientific">Natrinema zhouii</name>
    <dbReference type="NCBI Taxonomy" id="1710539"/>
    <lineage>
        <taxon>Archaea</taxon>
        <taxon>Methanobacteriati</taxon>
        <taxon>Methanobacteriota</taxon>
        <taxon>Stenosarchaea group</taxon>
        <taxon>Halobacteria</taxon>
        <taxon>Halobacteriales</taxon>
        <taxon>Natrialbaceae</taxon>
        <taxon>Natrinema</taxon>
    </lineage>
</organism>
<dbReference type="PROSITE" id="PS51257">
    <property type="entry name" value="PROKAR_LIPOPROTEIN"/>
    <property type="match status" value="1"/>
</dbReference>
<name>A0A7D6CPP4_9EURY</name>
<feature type="compositionally biased region" description="Acidic residues" evidence="1">
    <location>
        <begin position="32"/>
        <end position="41"/>
    </location>
</feature>
<reference evidence="2 3" key="1">
    <citation type="submission" date="2020-07" db="EMBL/GenBank/DDBJ databases">
        <title>Natrinema (YPL30) sp. nov. and Haloterrigena xxxxxx (YPL8) sp. nov., isolated from a salt mine.</title>
        <authorList>
            <person name="Cui H."/>
        </authorList>
    </citation>
    <scope>NUCLEOTIDE SEQUENCE [LARGE SCALE GENOMIC DNA]</scope>
    <source>
        <strain evidence="2 3">YPL13</strain>
    </source>
</reference>
<evidence type="ECO:0000256" key="1">
    <source>
        <dbReference type="SAM" id="MobiDB-lite"/>
    </source>
</evidence>
<dbReference type="EMBL" id="CP059154">
    <property type="protein sequence ID" value="QLK26056.1"/>
    <property type="molecule type" value="Genomic_DNA"/>
</dbReference>
<evidence type="ECO:0000313" key="3">
    <source>
        <dbReference type="Proteomes" id="UP000510869"/>
    </source>
</evidence>
<evidence type="ECO:0000313" key="2">
    <source>
        <dbReference type="EMBL" id="QLK26056.1"/>
    </source>
</evidence>
<feature type="compositionally biased region" description="Polar residues" evidence="1">
    <location>
        <begin position="45"/>
        <end position="55"/>
    </location>
</feature>
<dbReference type="OrthoDB" id="157618at2157"/>
<feature type="region of interest" description="Disordered" evidence="1">
    <location>
        <begin position="22"/>
        <end position="67"/>
    </location>
</feature>
<protein>
    <submittedName>
        <fullName evidence="2">Uncharacterized protein</fullName>
    </submittedName>
</protein>
<dbReference type="Proteomes" id="UP000510869">
    <property type="component" value="Chromosome"/>
</dbReference>
<dbReference type="RefSeq" id="WP_180841236.1">
    <property type="nucleotide sequence ID" value="NZ_CP059154.1"/>
</dbReference>
<gene>
    <name evidence="2" type="ORF">HYG81_00005</name>
</gene>
<accession>A0A7D6CPP4</accession>
<dbReference type="AlphaFoldDB" id="A0A7D6CPP4"/>
<dbReference type="GeneID" id="56141540"/>
<feature type="compositionally biased region" description="Low complexity" evidence="1">
    <location>
        <begin position="22"/>
        <end position="31"/>
    </location>
</feature>
<keyword evidence="3" id="KW-1185">Reference proteome</keyword>
<proteinExistence type="predicted"/>